<feature type="region of interest" description="Disordered" evidence="4">
    <location>
        <begin position="60"/>
        <end position="109"/>
    </location>
</feature>
<feature type="coiled-coil region" evidence="3">
    <location>
        <begin position="130"/>
        <end position="161"/>
    </location>
</feature>
<proteinExistence type="inferred from homology"/>
<evidence type="ECO:0000313" key="5">
    <source>
        <dbReference type="EMBL" id="MBW8269320.1"/>
    </source>
</evidence>
<keyword evidence="3" id="KW-0175">Coiled coil</keyword>
<name>A0ABS7F3E4_9PROT</name>
<reference evidence="5 6" key="1">
    <citation type="submission" date="2021-08" db="EMBL/GenBank/DDBJ databases">
        <title>Caldovatus sediminis gen. nov., sp. nov., a moderately thermophilic bacterium isolated from a hot spring.</title>
        <authorList>
            <person name="Hu C.-J."/>
            <person name="Li W.-J."/>
            <person name="Xian W.-D."/>
        </authorList>
    </citation>
    <scope>NUCLEOTIDE SEQUENCE [LARGE SCALE GENOMIC DNA]</scope>
    <source>
        <strain evidence="5 6">SYSU G05006</strain>
    </source>
</reference>
<feature type="region of interest" description="Disordered" evidence="4">
    <location>
        <begin position="255"/>
        <end position="291"/>
    </location>
</feature>
<evidence type="ECO:0000256" key="4">
    <source>
        <dbReference type="SAM" id="MobiDB-lite"/>
    </source>
</evidence>
<dbReference type="PANTHER" id="PTHR35089">
    <property type="entry name" value="CHAPERONE PROTEIN SKP"/>
    <property type="match status" value="1"/>
</dbReference>
<evidence type="ECO:0000313" key="6">
    <source>
        <dbReference type="Proteomes" id="UP001519924"/>
    </source>
</evidence>
<protein>
    <submittedName>
        <fullName evidence="5">OmpH family outer membrane protein</fullName>
    </submittedName>
</protein>
<feature type="compositionally biased region" description="Low complexity" evidence="4">
    <location>
        <begin position="60"/>
        <end position="97"/>
    </location>
</feature>
<evidence type="ECO:0000256" key="2">
    <source>
        <dbReference type="ARBA" id="ARBA00022729"/>
    </source>
</evidence>
<accession>A0ABS7F3E4</accession>
<organism evidence="5 6">
    <name type="scientific">Caldovatus aquaticus</name>
    <dbReference type="NCBI Taxonomy" id="2865671"/>
    <lineage>
        <taxon>Bacteria</taxon>
        <taxon>Pseudomonadati</taxon>
        <taxon>Pseudomonadota</taxon>
        <taxon>Alphaproteobacteria</taxon>
        <taxon>Acetobacterales</taxon>
        <taxon>Roseomonadaceae</taxon>
        <taxon>Caldovatus</taxon>
    </lineage>
</organism>
<dbReference type="EMBL" id="JAHZUY010000013">
    <property type="protein sequence ID" value="MBW8269320.1"/>
    <property type="molecule type" value="Genomic_DNA"/>
</dbReference>
<dbReference type="InterPro" id="IPR024930">
    <property type="entry name" value="Skp_dom_sf"/>
</dbReference>
<dbReference type="RefSeq" id="WP_220117077.1">
    <property type="nucleotide sequence ID" value="NZ_JAHZUY010000013.1"/>
</dbReference>
<comment type="similarity">
    <text evidence="1">Belongs to the Skp family.</text>
</comment>
<dbReference type="SMART" id="SM00935">
    <property type="entry name" value="OmpH"/>
    <property type="match status" value="1"/>
</dbReference>
<dbReference type="Proteomes" id="UP001519924">
    <property type="component" value="Unassembled WGS sequence"/>
</dbReference>
<evidence type="ECO:0000256" key="1">
    <source>
        <dbReference type="ARBA" id="ARBA00009091"/>
    </source>
</evidence>
<dbReference type="PANTHER" id="PTHR35089:SF1">
    <property type="entry name" value="CHAPERONE PROTEIN SKP"/>
    <property type="match status" value="1"/>
</dbReference>
<dbReference type="SUPFAM" id="SSF111384">
    <property type="entry name" value="OmpH-like"/>
    <property type="match status" value="1"/>
</dbReference>
<comment type="caution">
    <text evidence="5">The sequence shown here is derived from an EMBL/GenBank/DDBJ whole genome shotgun (WGS) entry which is preliminary data.</text>
</comment>
<sequence>MSFRVPFVCRAAAGSKGLAPQRGGRRRRLAGLAAAALLLGGGAGVAPVQVLAQQAQPEWFVPGGQQRPGQGAATPQQRAPQQRPAQQRPAQARVDAPAPLPPGQSPPAPVIGLVNVPEVLRVSIAHTQVREEIERRRAKLNEDLQREQQRWREEQQRLGAERAALSPEQLRARERELQDRVTDAQRIFRDRQRAIEEAAQQALAEVEQALVVVITQVAESRHVNLVLPAPVVIYNQPQFDLTAEVAAQLNQRLRSVDIPPEETGEAASSGQAQPQQRPAAQQRPAQQPRRN</sequence>
<keyword evidence="2" id="KW-0732">Signal</keyword>
<gene>
    <name evidence="5" type="ORF">K1J50_07445</name>
</gene>
<feature type="compositionally biased region" description="Pro residues" evidence="4">
    <location>
        <begin position="98"/>
        <end position="109"/>
    </location>
</feature>
<dbReference type="Pfam" id="PF03938">
    <property type="entry name" value="OmpH"/>
    <property type="match status" value="1"/>
</dbReference>
<keyword evidence="6" id="KW-1185">Reference proteome</keyword>
<evidence type="ECO:0000256" key="3">
    <source>
        <dbReference type="SAM" id="Coils"/>
    </source>
</evidence>
<dbReference type="Gene3D" id="3.30.910.20">
    <property type="entry name" value="Skp domain"/>
    <property type="match status" value="1"/>
</dbReference>
<dbReference type="InterPro" id="IPR005632">
    <property type="entry name" value="Chaperone_Skp"/>
</dbReference>
<feature type="compositionally biased region" description="Low complexity" evidence="4">
    <location>
        <begin position="271"/>
        <end position="291"/>
    </location>
</feature>